<dbReference type="GO" id="GO:0008360">
    <property type="term" value="P:regulation of cell shape"/>
    <property type="evidence" value="ECO:0007669"/>
    <property type="project" value="UniProtKB-KW"/>
</dbReference>
<reference evidence="10" key="1">
    <citation type="submission" date="2017-12" db="EMBL/GenBank/DDBJ databases">
        <title>FDA dAtabase for Regulatory Grade micrObial Sequences (FDA-ARGOS): Supporting development and validation of Infectious Disease Dx tests.</title>
        <authorList>
            <person name="Hoffmann M."/>
            <person name="Allard M."/>
            <person name="Evans P."/>
            <person name="Brown E."/>
            <person name="Tallon L."/>
            <person name="Sadzewicz L."/>
            <person name="Sengamalay N."/>
            <person name="Ott S."/>
            <person name="Godinez A."/>
            <person name="Nagaraj S."/>
            <person name="Vavikolanu K."/>
            <person name="Aluvathingal J."/>
            <person name="Nadendla S."/>
            <person name="Sichtig H."/>
        </authorList>
    </citation>
    <scope>NUCLEOTIDE SEQUENCE [LARGE SCALE GENOMIC DNA]</scope>
    <source>
        <strain evidence="10">FDAARGOS_249</strain>
    </source>
</reference>
<evidence type="ECO:0000256" key="3">
    <source>
        <dbReference type="ARBA" id="ARBA00022960"/>
    </source>
</evidence>
<dbReference type="NCBIfam" id="TIGR00067">
    <property type="entry name" value="glut_race"/>
    <property type="match status" value="1"/>
</dbReference>
<evidence type="ECO:0000256" key="1">
    <source>
        <dbReference type="ARBA" id="ARBA00001602"/>
    </source>
</evidence>
<dbReference type="UniPathway" id="UPA00219"/>
<protein>
    <recommendedName>
        <fullName evidence="7 8">Glutamate racemase</fullName>
        <ecNumber evidence="2 8">5.1.1.3</ecNumber>
    </recommendedName>
</protein>
<proteinExistence type="inferred from homology"/>
<evidence type="ECO:0000256" key="4">
    <source>
        <dbReference type="ARBA" id="ARBA00022984"/>
    </source>
</evidence>
<evidence type="ECO:0000313" key="9">
    <source>
        <dbReference type="EMBL" id="PNL92125.1"/>
    </source>
</evidence>
<dbReference type="AlphaFoldDB" id="A0A2J9PP59"/>
<dbReference type="GO" id="GO:0071555">
    <property type="term" value="P:cell wall organization"/>
    <property type="evidence" value="ECO:0007669"/>
    <property type="project" value="UniProtKB-KW"/>
</dbReference>
<evidence type="ECO:0000256" key="2">
    <source>
        <dbReference type="ARBA" id="ARBA00013090"/>
    </source>
</evidence>
<dbReference type="Pfam" id="PF01177">
    <property type="entry name" value="Asp_Glu_race"/>
    <property type="match status" value="1"/>
</dbReference>
<keyword evidence="6 8" id="KW-0961">Cell wall biogenesis/degradation</keyword>
<keyword evidence="4 8" id="KW-0573">Peptidoglycan synthesis</keyword>
<comment type="caution">
    <text evidence="9">The sequence shown here is derived from an EMBL/GenBank/DDBJ whole genome shotgun (WGS) entry which is preliminary data.</text>
</comment>
<dbReference type="EMBL" id="NBTM02000001">
    <property type="protein sequence ID" value="PNL92125.1"/>
    <property type="molecule type" value="Genomic_DNA"/>
</dbReference>
<dbReference type="PROSITE" id="PS00924">
    <property type="entry name" value="ASP_GLU_RACEMASE_2"/>
    <property type="match status" value="1"/>
</dbReference>
<feature type="binding site" evidence="8">
    <location>
        <begin position="18"/>
        <end position="19"/>
    </location>
    <ligand>
        <name>substrate</name>
    </ligand>
</feature>
<evidence type="ECO:0000256" key="6">
    <source>
        <dbReference type="ARBA" id="ARBA00023316"/>
    </source>
</evidence>
<dbReference type="InterPro" id="IPR001920">
    <property type="entry name" value="Asp/Glu_race"/>
</dbReference>
<feature type="binding site" evidence="8">
    <location>
        <begin position="82"/>
        <end position="83"/>
    </location>
    <ligand>
        <name>substrate</name>
    </ligand>
</feature>
<dbReference type="InterPro" id="IPR015942">
    <property type="entry name" value="Asp/Glu/hydantoin_racemase"/>
</dbReference>
<keyword evidence="3 8" id="KW-0133">Cell shape</keyword>
<keyword evidence="5 8" id="KW-0413">Isomerase</keyword>
<comment type="function">
    <text evidence="8">Provides the (R)-glutamate required for cell wall biosynthesis.</text>
</comment>
<dbReference type="NCBIfam" id="NF002035">
    <property type="entry name" value="PRK00865.1-3"/>
    <property type="match status" value="1"/>
</dbReference>
<comment type="pathway">
    <text evidence="8">Cell wall biogenesis; peptidoglycan biosynthesis.</text>
</comment>
<comment type="similarity">
    <text evidence="8">Belongs to the aspartate/glutamate racemases family.</text>
</comment>
<dbReference type="Proteomes" id="UP000192813">
    <property type="component" value="Unassembled WGS sequence"/>
</dbReference>
<accession>A0A2J9PP59</accession>
<dbReference type="InterPro" id="IPR004391">
    <property type="entry name" value="Glu_race"/>
</dbReference>
<dbReference type="InterPro" id="IPR018187">
    <property type="entry name" value="Asp/Glu_racemase_AS_1"/>
</dbReference>
<dbReference type="PANTHER" id="PTHR21198">
    <property type="entry name" value="GLUTAMATE RACEMASE"/>
    <property type="match status" value="1"/>
</dbReference>
<dbReference type="PROSITE" id="PS00923">
    <property type="entry name" value="ASP_GLU_RACEMASE_1"/>
    <property type="match status" value="1"/>
</dbReference>
<evidence type="ECO:0000256" key="7">
    <source>
        <dbReference type="ARBA" id="ARBA00070053"/>
    </source>
</evidence>
<evidence type="ECO:0000256" key="5">
    <source>
        <dbReference type="ARBA" id="ARBA00023235"/>
    </source>
</evidence>
<dbReference type="PANTHER" id="PTHR21198:SF2">
    <property type="entry name" value="GLUTAMATE RACEMASE"/>
    <property type="match status" value="1"/>
</dbReference>
<dbReference type="FunFam" id="3.40.50.1860:FF:000002">
    <property type="entry name" value="Glutamate racemase"/>
    <property type="match status" value="1"/>
</dbReference>
<dbReference type="GO" id="GO:0042802">
    <property type="term" value="F:identical protein binding"/>
    <property type="evidence" value="ECO:0007669"/>
    <property type="project" value="UniProtKB-ARBA"/>
</dbReference>
<evidence type="ECO:0000313" key="10">
    <source>
        <dbReference type="Proteomes" id="UP000192813"/>
    </source>
</evidence>
<dbReference type="InterPro" id="IPR033134">
    <property type="entry name" value="Asp/Glu_racemase_AS_2"/>
</dbReference>
<dbReference type="SUPFAM" id="SSF53681">
    <property type="entry name" value="Aspartate/glutamate racemase"/>
    <property type="match status" value="2"/>
</dbReference>
<name>A0A2J9PP59_9LACT</name>
<evidence type="ECO:0000256" key="8">
    <source>
        <dbReference type="HAMAP-Rule" id="MF_00258"/>
    </source>
</evidence>
<feature type="binding site" evidence="8">
    <location>
        <begin position="193"/>
        <end position="194"/>
    </location>
    <ligand>
        <name>substrate</name>
    </ligand>
</feature>
<dbReference type="HAMAP" id="MF_00258">
    <property type="entry name" value="Glu_racemase"/>
    <property type="match status" value="1"/>
</dbReference>
<feature type="active site" description="Proton donor/acceptor" evidence="8">
    <location>
        <position position="192"/>
    </location>
</feature>
<organism evidence="9 10">
    <name type="scientific">Aerococcus viridans</name>
    <dbReference type="NCBI Taxonomy" id="1377"/>
    <lineage>
        <taxon>Bacteria</taxon>
        <taxon>Bacillati</taxon>
        <taxon>Bacillota</taxon>
        <taxon>Bacilli</taxon>
        <taxon>Lactobacillales</taxon>
        <taxon>Aerococcaceae</taxon>
        <taxon>Aerococcus</taxon>
    </lineage>
</organism>
<comment type="catalytic activity">
    <reaction evidence="1 8">
        <text>L-glutamate = D-glutamate</text>
        <dbReference type="Rhea" id="RHEA:12813"/>
        <dbReference type="ChEBI" id="CHEBI:29985"/>
        <dbReference type="ChEBI" id="CHEBI:29986"/>
        <dbReference type="EC" id="5.1.1.3"/>
    </reaction>
</comment>
<gene>
    <name evidence="8" type="primary">murI</name>
    <name evidence="9" type="ORF">A6J77_007730</name>
</gene>
<dbReference type="EC" id="5.1.1.3" evidence="2 8"/>
<sequence length="287" mass="31499">MICLTEEVNMNRPIGFLDSGVGGLTVVKEAMRQLPNESIIYIGDNARCPYGPRSVEEITTFTNQMVDFLLTKDIKLLVIACNTATAVALDEIKQRVSIPVIGVIQPGARAANKYTKNGKIGVLGTEGTIRSGMYLENLLQKNKDLNTTSLACPAFVPLVESQQYATPLAKKVIAETLAPIKNKGLDTVILGCTHYPLLRDTIQKTLGHTVKLIDSGQETISDVSILLDYNDIAKLSDDPSPRVTEFYTTGSPELFKEIADDWLDEPIEVDRVTIDTLEAIQKQMKEG</sequence>
<dbReference type="Gene3D" id="3.40.50.1860">
    <property type="match status" value="2"/>
</dbReference>
<feature type="active site" description="Proton donor/acceptor" evidence="8">
    <location>
        <position position="81"/>
    </location>
</feature>
<dbReference type="GO" id="GO:0009252">
    <property type="term" value="P:peptidoglycan biosynthetic process"/>
    <property type="evidence" value="ECO:0007669"/>
    <property type="project" value="UniProtKB-UniRule"/>
</dbReference>
<feature type="binding site" evidence="8">
    <location>
        <begin position="50"/>
        <end position="51"/>
    </location>
    <ligand>
        <name>substrate</name>
    </ligand>
</feature>
<dbReference type="GO" id="GO:0008881">
    <property type="term" value="F:glutamate racemase activity"/>
    <property type="evidence" value="ECO:0007669"/>
    <property type="project" value="UniProtKB-UniRule"/>
</dbReference>